<protein>
    <recommendedName>
        <fullName evidence="9">UBX domain-containing protein</fullName>
    </recommendedName>
</protein>
<dbReference type="Pfam" id="PF00789">
    <property type="entry name" value="UBX"/>
    <property type="match status" value="1"/>
</dbReference>
<dbReference type="EMBL" id="CCAG010021538">
    <property type="status" value="NOT_ANNOTATED_CDS"/>
    <property type="molecule type" value="Genomic_DNA"/>
</dbReference>
<reference evidence="7" key="1">
    <citation type="submission" date="2020-05" db="UniProtKB">
        <authorList>
            <consortium name="EnsemblMetazoa"/>
        </authorList>
    </citation>
    <scope>IDENTIFICATION</scope>
    <source>
        <strain evidence="7">Yale</strain>
    </source>
</reference>
<feature type="domain" description="UBA" evidence="5">
    <location>
        <begin position="1"/>
        <end position="39"/>
    </location>
</feature>
<dbReference type="GO" id="GO:0036435">
    <property type="term" value="F:K48-linked polyubiquitin modification-dependent protein binding"/>
    <property type="evidence" value="ECO:0007669"/>
    <property type="project" value="TreeGrafter"/>
</dbReference>
<evidence type="ECO:0000259" key="6">
    <source>
        <dbReference type="PROSITE" id="PS50033"/>
    </source>
</evidence>
<dbReference type="EnsemblMetazoa" id="GMOY002231-RA">
    <property type="protein sequence ID" value="GMOY002231-PA"/>
    <property type="gene ID" value="GMOY002231"/>
</dbReference>
<dbReference type="GO" id="GO:0032435">
    <property type="term" value="P:negative regulation of proteasomal ubiquitin-dependent protein catabolic process"/>
    <property type="evidence" value="ECO:0007669"/>
    <property type="project" value="TreeGrafter"/>
</dbReference>
<dbReference type="VEuPathDB" id="VectorBase:GMOY002231"/>
<evidence type="ECO:0000313" key="8">
    <source>
        <dbReference type="Proteomes" id="UP000092444"/>
    </source>
</evidence>
<dbReference type="GO" id="GO:1903094">
    <property type="term" value="P:negative regulation of protein K48-linked deubiquitination"/>
    <property type="evidence" value="ECO:0007669"/>
    <property type="project" value="TreeGrafter"/>
</dbReference>
<dbReference type="PANTHER" id="PTHR46340">
    <property type="entry name" value="UBX DOMAIN-CONTAINING PROTEIN 1"/>
    <property type="match status" value="1"/>
</dbReference>
<feature type="domain" description="UBX" evidence="6">
    <location>
        <begin position="255"/>
        <end position="332"/>
    </location>
</feature>
<organism evidence="7 8">
    <name type="scientific">Glossina morsitans morsitans</name>
    <name type="common">Savannah tsetse fly</name>
    <dbReference type="NCBI Taxonomy" id="37546"/>
    <lineage>
        <taxon>Eukaryota</taxon>
        <taxon>Metazoa</taxon>
        <taxon>Ecdysozoa</taxon>
        <taxon>Arthropoda</taxon>
        <taxon>Hexapoda</taxon>
        <taxon>Insecta</taxon>
        <taxon>Pterygota</taxon>
        <taxon>Neoptera</taxon>
        <taxon>Endopterygota</taxon>
        <taxon>Diptera</taxon>
        <taxon>Brachycera</taxon>
        <taxon>Muscomorpha</taxon>
        <taxon>Hippoboscoidea</taxon>
        <taxon>Glossinidae</taxon>
        <taxon>Glossina</taxon>
    </lineage>
</organism>
<dbReference type="Gene3D" id="3.10.20.90">
    <property type="entry name" value="Phosphatidylinositol 3-kinase Catalytic Subunit, Chain A, domain 1"/>
    <property type="match status" value="1"/>
</dbReference>
<feature type="region of interest" description="Disordered" evidence="4">
    <location>
        <begin position="114"/>
        <end position="137"/>
    </location>
</feature>
<dbReference type="InterPro" id="IPR013087">
    <property type="entry name" value="Znf_C2H2_type"/>
</dbReference>
<dbReference type="InterPro" id="IPR029071">
    <property type="entry name" value="Ubiquitin-like_domsf"/>
</dbReference>
<dbReference type="PhylomeDB" id="A0A1B0FF42"/>
<dbReference type="PROSITE" id="PS50033">
    <property type="entry name" value="UBX"/>
    <property type="match status" value="1"/>
</dbReference>
<evidence type="ECO:0000256" key="4">
    <source>
        <dbReference type="SAM" id="MobiDB-lite"/>
    </source>
</evidence>
<evidence type="ECO:0008006" key="9">
    <source>
        <dbReference type="Google" id="ProtNLM"/>
    </source>
</evidence>
<feature type="compositionally biased region" description="Basic and acidic residues" evidence="4">
    <location>
        <begin position="125"/>
        <end position="137"/>
    </location>
</feature>
<dbReference type="InterPro" id="IPR009060">
    <property type="entry name" value="UBA-like_sf"/>
</dbReference>
<feature type="region of interest" description="Disordered" evidence="4">
    <location>
        <begin position="232"/>
        <end position="257"/>
    </location>
</feature>
<dbReference type="SUPFAM" id="SSF46934">
    <property type="entry name" value="UBA-like"/>
    <property type="match status" value="1"/>
</dbReference>
<evidence type="ECO:0000313" key="7">
    <source>
        <dbReference type="EnsemblMetazoa" id="GMOY002231-PA"/>
    </source>
</evidence>
<dbReference type="InterPro" id="IPR001012">
    <property type="entry name" value="UBX_dom"/>
</dbReference>
<feature type="compositionally biased region" description="Low complexity" evidence="4">
    <location>
        <begin position="70"/>
        <end position="89"/>
    </location>
</feature>
<feature type="compositionally biased region" description="Polar residues" evidence="4">
    <location>
        <begin position="49"/>
        <end position="69"/>
    </location>
</feature>
<sequence>MGDIQMLLEMGFPKEKAEYAMKVTNYKGVEPAMEWLLAHVDEDIPGDVTGNTVGTSDANNAANTGNESGQAETPAAETATSSSAISQAPEAKSLKCEDCGKLCKDQGELEFHAAKTGHKNFSESTEEKKPLTEEEKKRQLALIEEKLKQKRLEREEREKADAMERERNRIKSGKDMTEARKRLEELEMKKLVEQRKKEKAEEKAARERVKAQIEADKARRKLSQQPQIMTPTASQGFQSVTSTTPAEPSIKTPSKEYTQTRIQIRLQDGSTLTETFNVKEQLSAVRVFIQMKTENDEPFGLMTTFPRKVFTAEDYDKPLDILGLRYAFISFIGSSAHRFQKMYAQTICTRKPFTQASFPRMPQLDSVPPIVNLFVGNERSLALMPPVNLR</sequence>
<dbReference type="STRING" id="37546.A0A1B0FF42"/>
<feature type="region of interest" description="Disordered" evidence="4">
    <location>
        <begin position="152"/>
        <end position="171"/>
    </location>
</feature>
<dbReference type="GO" id="GO:0005634">
    <property type="term" value="C:nucleus"/>
    <property type="evidence" value="ECO:0007669"/>
    <property type="project" value="TreeGrafter"/>
</dbReference>
<dbReference type="PANTHER" id="PTHR46340:SF1">
    <property type="entry name" value="UBX DOMAIN-CONTAINING PROTEIN 1"/>
    <property type="match status" value="1"/>
</dbReference>
<evidence type="ECO:0000259" key="5">
    <source>
        <dbReference type="PROSITE" id="PS50030"/>
    </source>
</evidence>
<comment type="subcellular location">
    <subcellularLocation>
        <location evidence="1">Cytoplasm</location>
    </subcellularLocation>
</comment>
<dbReference type="Pfam" id="PF22562">
    <property type="entry name" value="UBA_7"/>
    <property type="match status" value="1"/>
</dbReference>
<dbReference type="InterPro" id="IPR041923">
    <property type="entry name" value="UBA_UBXN1"/>
</dbReference>
<accession>A0A1B0FF42</accession>
<keyword evidence="2" id="KW-0963">Cytoplasm</keyword>
<proteinExistence type="predicted"/>
<evidence type="ECO:0000256" key="1">
    <source>
        <dbReference type="ARBA" id="ARBA00004496"/>
    </source>
</evidence>
<dbReference type="Proteomes" id="UP000092444">
    <property type="component" value="Unassembled WGS sequence"/>
</dbReference>
<evidence type="ECO:0000256" key="3">
    <source>
        <dbReference type="ARBA" id="ARBA00023054"/>
    </source>
</evidence>
<feature type="region of interest" description="Disordered" evidence="4">
    <location>
        <begin position="47"/>
        <end position="94"/>
    </location>
</feature>
<dbReference type="GO" id="GO:0005737">
    <property type="term" value="C:cytoplasm"/>
    <property type="evidence" value="ECO:0007669"/>
    <property type="project" value="UniProtKB-SubCell"/>
</dbReference>
<dbReference type="SUPFAM" id="SSF54236">
    <property type="entry name" value="Ubiquitin-like"/>
    <property type="match status" value="1"/>
</dbReference>
<keyword evidence="3" id="KW-0175">Coiled coil</keyword>
<dbReference type="AlphaFoldDB" id="A0A1B0FF42"/>
<dbReference type="SMART" id="SM00166">
    <property type="entry name" value="UBX"/>
    <property type="match status" value="1"/>
</dbReference>
<keyword evidence="8" id="KW-1185">Reference proteome</keyword>
<dbReference type="CDD" id="cd14302">
    <property type="entry name" value="UBA_UBXN1"/>
    <property type="match status" value="1"/>
</dbReference>
<dbReference type="PROSITE" id="PS00028">
    <property type="entry name" value="ZINC_FINGER_C2H2_1"/>
    <property type="match status" value="1"/>
</dbReference>
<evidence type="ECO:0000256" key="2">
    <source>
        <dbReference type="ARBA" id="ARBA00022490"/>
    </source>
</evidence>
<name>A0A1B0FF42_GLOMM</name>
<dbReference type="GO" id="GO:0031397">
    <property type="term" value="P:negative regulation of protein ubiquitination"/>
    <property type="evidence" value="ECO:0007669"/>
    <property type="project" value="TreeGrafter"/>
</dbReference>
<dbReference type="PROSITE" id="PS50030">
    <property type="entry name" value="UBA"/>
    <property type="match status" value="1"/>
</dbReference>
<dbReference type="Gene3D" id="1.10.8.10">
    <property type="entry name" value="DNA helicase RuvA subunit, C-terminal domain"/>
    <property type="match status" value="1"/>
</dbReference>
<dbReference type="InterPro" id="IPR015940">
    <property type="entry name" value="UBA"/>
</dbReference>